<evidence type="ECO:0000313" key="2">
    <source>
        <dbReference type="EMBL" id="CAB4953903.1"/>
    </source>
</evidence>
<sequence length="207" mass="21984">MQHLIRLTHHQIRELLGVLAGAVLIALLVNASAAGAATTPTKTPAAPVSPALFQTPSWWQTADTAGPATTYRADDGTDRATVPTVDGGSRRLVRITSPSQPQTFGFPVHVPTGGKLTVTDDGGAIVTTQDGKVTSTIAPPFAVDATGAPVATEYQADGQTLKQIVKHRTAGTVLPVVADPFCRIWGNVRVFGRWIWATVGFEWRHRC</sequence>
<protein>
    <submittedName>
        <fullName evidence="2">Unannotated protein</fullName>
    </submittedName>
</protein>
<name>A0A6J7KGA5_9ZZZZ</name>
<gene>
    <name evidence="2" type="ORF">UFOPK3564_03647</name>
</gene>
<proteinExistence type="predicted"/>
<evidence type="ECO:0000256" key="1">
    <source>
        <dbReference type="SAM" id="MobiDB-lite"/>
    </source>
</evidence>
<organism evidence="2">
    <name type="scientific">freshwater metagenome</name>
    <dbReference type="NCBI Taxonomy" id="449393"/>
    <lineage>
        <taxon>unclassified sequences</taxon>
        <taxon>metagenomes</taxon>
        <taxon>ecological metagenomes</taxon>
    </lineage>
</organism>
<feature type="region of interest" description="Disordered" evidence="1">
    <location>
        <begin position="66"/>
        <end position="85"/>
    </location>
</feature>
<dbReference type="AlphaFoldDB" id="A0A6J7KGA5"/>
<dbReference type="EMBL" id="CAFBMK010000374">
    <property type="protein sequence ID" value="CAB4953903.1"/>
    <property type="molecule type" value="Genomic_DNA"/>
</dbReference>
<reference evidence="2" key="1">
    <citation type="submission" date="2020-05" db="EMBL/GenBank/DDBJ databases">
        <authorList>
            <person name="Chiriac C."/>
            <person name="Salcher M."/>
            <person name="Ghai R."/>
            <person name="Kavagutti S V."/>
        </authorList>
    </citation>
    <scope>NUCLEOTIDE SEQUENCE</scope>
</reference>
<accession>A0A6J7KGA5</accession>